<dbReference type="CDD" id="cd09086">
    <property type="entry name" value="ExoIII-like_AP-endo"/>
    <property type="match status" value="1"/>
</dbReference>
<dbReference type="AlphaFoldDB" id="A0A5C8PGD2"/>
<dbReference type="GO" id="GO:0008311">
    <property type="term" value="F:double-stranded DNA 3'-5' DNA exonuclease activity"/>
    <property type="evidence" value="ECO:0007669"/>
    <property type="project" value="UniProtKB-EC"/>
</dbReference>
<feature type="active site" description="Proton acceptor" evidence="6">
    <location>
        <position position="251"/>
    </location>
</feature>
<evidence type="ECO:0000259" key="9">
    <source>
        <dbReference type="Pfam" id="PF03372"/>
    </source>
</evidence>
<comment type="cofactor">
    <cofactor evidence="7">
        <name>Mg(2+)</name>
        <dbReference type="ChEBI" id="CHEBI:18420"/>
    </cofactor>
    <cofactor evidence="7">
        <name>Mn(2+)</name>
        <dbReference type="ChEBI" id="CHEBI:29035"/>
    </cofactor>
    <text evidence="7">Probably binds two magnesium or manganese ions per subunit.</text>
</comment>
<dbReference type="OrthoDB" id="9803914at2"/>
<evidence type="ECO:0000256" key="3">
    <source>
        <dbReference type="ARBA" id="ARBA00022723"/>
    </source>
</evidence>
<dbReference type="NCBIfam" id="TIGR00633">
    <property type="entry name" value="xth"/>
    <property type="match status" value="1"/>
</dbReference>
<keyword evidence="4 10" id="KW-0378">Hydrolase</keyword>
<feature type="domain" description="Endonuclease/exonuclease/phosphatase" evidence="9">
    <location>
        <begin position="4"/>
        <end position="251"/>
    </location>
</feature>
<dbReference type="PROSITE" id="PS51435">
    <property type="entry name" value="AP_NUCLEASE_F1_4"/>
    <property type="match status" value="1"/>
</dbReference>
<keyword evidence="5 7" id="KW-0460">Magnesium</keyword>
<sequence length="264" mass="29400">MKIATWNINSVRRRTGNLTDWLKRAQPDVLLLQEIKCQDDQFPRLEVEAAGYCCAVVGQKSWNGVALVSRTQPEVINRALPGDDGDVQARYVEARFATSAGPLHVASIYLPNGNPVGTEKFPYKLAFMRRLHQRAHELLDSEALVVLAGDYNVCPTDKDVYDPIAWANDALCRPESRQALRAILNLGYTDAFRALHPGVQAYSFWDYQAGAWPKNNGLRIDHLLLSPQATDRLKACGIDRAERGRPEPSDHVPVWVELDAAVAG</sequence>
<dbReference type="RefSeq" id="WP_147849351.1">
    <property type="nucleotide sequence ID" value="NZ_VDUZ01000029.1"/>
</dbReference>
<dbReference type="EC" id="3.1.11.2" evidence="10"/>
<comment type="caution">
    <text evidence="10">The sequence shown here is derived from an EMBL/GenBank/DDBJ whole genome shotgun (WGS) entry which is preliminary data.</text>
</comment>
<dbReference type="NCBIfam" id="TIGR00195">
    <property type="entry name" value="exoDNase_III"/>
    <property type="match status" value="1"/>
</dbReference>
<evidence type="ECO:0000256" key="6">
    <source>
        <dbReference type="PIRSR" id="PIRSR604808-1"/>
    </source>
</evidence>
<dbReference type="Proteomes" id="UP000321638">
    <property type="component" value="Unassembled WGS sequence"/>
</dbReference>
<evidence type="ECO:0000313" key="10">
    <source>
        <dbReference type="EMBL" id="TXL72882.1"/>
    </source>
</evidence>
<evidence type="ECO:0000256" key="4">
    <source>
        <dbReference type="ARBA" id="ARBA00022801"/>
    </source>
</evidence>
<dbReference type="Pfam" id="PF03372">
    <property type="entry name" value="Exo_endo_phos"/>
    <property type="match status" value="1"/>
</dbReference>
<dbReference type="InterPro" id="IPR036691">
    <property type="entry name" value="Endo/exonu/phosph_ase_sf"/>
</dbReference>
<keyword evidence="7" id="KW-0464">Manganese</keyword>
<gene>
    <name evidence="10" type="primary">xth</name>
    <name evidence="10" type="ORF">FHP25_23120</name>
</gene>
<evidence type="ECO:0000313" key="11">
    <source>
        <dbReference type="Proteomes" id="UP000321638"/>
    </source>
</evidence>
<dbReference type="InterPro" id="IPR004808">
    <property type="entry name" value="AP_endonuc_1"/>
</dbReference>
<comment type="cofactor">
    <cofactor evidence="1">
        <name>Mn(2+)</name>
        <dbReference type="ChEBI" id="CHEBI:29035"/>
    </cofactor>
</comment>
<protein>
    <submittedName>
        <fullName evidence="10">Exodeoxyribonuclease III</fullName>
        <ecNumber evidence="10">3.1.11.2</ecNumber>
    </submittedName>
</protein>
<comment type="similarity">
    <text evidence="2">Belongs to the DNA repair enzymes AP/ExoA family.</text>
</comment>
<dbReference type="InterPro" id="IPR020848">
    <property type="entry name" value="AP_endonuclease_F1_CS"/>
</dbReference>
<evidence type="ECO:0000256" key="1">
    <source>
        <dbReference type="ARBA" id="ARBA00001936"/>
    </source>
</evidence>
<dbReference type="InterPro" id="IPR005135">
    <property type="entry name" value="Endo/exonuclease/phosphatase"/>
</dbReference>
<dbReference type="PROSITE" id="PS00728">
    <property type="entry name" value="AP_NUCLEASE_F1_3"/>
    <property type="match status" value="1"/>
</dbReference>
<feature type="binding site" evidence="7">
    <location>
        <position position="152"/>
    </location>
    <ligand>
        <name>Mg(2+)</name>
        <dbReference type="ChEBI" id="CHEBI:18420"/>
        <label>1</label>
    </ligand>
</feature>
<dbReference type="InterPro" id="IPR037493">
    <property type="entry name" value="ExoIII-like"/>
</dbReference>
<name>A0A5C8PGD2_9HYPH</name>
<dbReference type="SUPFAM" id="SSF56219">
    <property type="entry name" value="DNase I-like"/>
    <property type="match status" value="1"/>
</dbReference>
<keyword evidence="11" id="KW-1185">Reference proteome</keyword>
<dbReference type="EMBL" id="VDUZ01000029">
    <property type="protein sequence ID" value="TXL72882.1"/>
    <property type="molecule type" value="Genomic_DNA"/>
</dbReference>
<feature type="site" description="Transition state stabilizer" evidence="8">
    <location>
        <position position="152"/>
    </location>
</feature>
<feature type="active site" evidence="6">
    <location>
        <position position="109"/>
    </location>
</feature>
<evidence type="ECO:0000256" key="5">
    <source>
        <dbReference type="ARBA" id="ARBA00022842"/>
    </source>
</evidence>
<feature type="binding site" evidence="7">
    <location>
        <position position="150"/>
    </location>
    <ligand>
        <name>Mg(2+)</name>
        <dbReference type="ChEBI" id="CHEBI:18420"/>
        <label>1</label>
    </ligand>
</feature>
<dbReference type="GO" id="GO:0006281">
    <property type="term" value="P:DNA repair"/>
    <property type="evidence" value="ECO:0007669"/>
    <property type="project" value="InterPro"/>
</dbReference>
<reference evidence="10 11" key="1">
    <citation type="submission" date="2019-06" db="EMBL/GenBank/DDBJ databases">
        <title>New taxonomy in bacterial strain CC-CFT640, isolated from vineyard.</title>
        <authorList>
            <person name="Lin S.-Y."/>
            <person name="Tsai C.-F."/>
            <person name="Young C.-C."/>
        </authorList>
    </citation>
    <scope>NUCLEOTIDE SEQUENCE [LARGE SCALE GENOMIC DNA]</scope>
    <source>
        <strain evidence="10 11">CC-CFT640</strain>
    </source>
</reference>
<dbReference type="Gene3D" id="3.60.10.10">
    <property type="entry name" value="Endonuclease/exonuclease/phosphatase"/>
    <property type="match status" value="1"/>
</dbReference>
<evidence type="ECO:0000256" key="8">
    <source>
        <dbReference type="PIRSR" id="PIRSR604808-3"/>
    </source>
</evidence>
<accession>A0A5C8PGD2</accession>
<dbReference type="PROSITE" id="PS00726">
    <property type="entry name" value="AP_NUCLEASE_F1_1"/>
    <property type="match status" value="1"/>
</dbReference>
<proteinExistence type="inferred from homology"/>
<organism evidence="10 11">
    <name type="scientific">Vineibacter terrae</name>
    <dbReference type="NCBI Taxonomy" id="2586908"/>
    <lineage>
        <taxon>Bacteria</taxon>
        <taxon>Pseudomonadati</taxon>
        <taxon>Pseudomonadota</taxon>
        <taxon>Alphaproteobacteria</taxon>
        <taxon>Hyphomicrobiales</taxon>
        <taxon>Vineibacter</taxon>
    </lineage>
</organism>
<feature type="site" description="Interaction with DNA substrate" evidence="8">
    <location>
        <position position="251"/>
    </location>
</feature>
<feature type="binding site" evidence="7">
    <location>
        <position position="34"/>
    </location>
    <ligand>
        <name>Mg(2+)</name>
        <dbReference type="ChEBI" id="CHEBI:18420"/>
        <label>1</label>
    </ligand>
</feature>
<dbReference type="InterPro" id="IPR020847">
    <property type="entry name" value="AP_endonuclease_F1_BS"/>
</dbReference>
<dbReference type="GO" id="GO:0046872">
    <property type="term" value="F:metal ion binding"/>
    <property type="evidence" value="ECO:0007669"/>
    <property type="project" value="UniProtKB-KW"/>
</dbReference>
<dbReference type="PANTHER" id="PTHR43250:SF2">
    <property type="entry name" value="EXODEOXYRIBONUCLEASE III"/>
    <property type="match status" value="1"/>
</dbReference>
<feature type="binding site" evidence="7">
    <location>
        <position position="251"/>
    </location>
    <ligand>
        <name>Mg(2+)</name>
        <dbReference type="ChEBI" id="CHEBI:18420"/>
        <label>1</label>
    </ligand>
</feature>
<keyword evidence="3 7" id="KW-0479">Metal-binding</keyword>
<feature type="binding site" evidence="7">
    <location>
        <position position="250"/>
    </location>
    <ligand>
        <name>Mg(2+)</name>
        <dbReference type="ChEBI" id="CHEBI:18420"/>
        <label>1</label>
    </ligand>
</feature>
<feature type="active site" description="Proton donor/acceptor" evidence="6">
    <location>
        <position position="150"/>
    </location>
</feature>
<dbReference type="GO" id="GO:0003677">
    <property type="term" value="F:DNA binding"/>
    <property type="evidence" value="ECO:0007669"/>
    <property type="project" value="InterPro"/>
</dbReference>
<dbReference type="GO" id="GO:0004519">
    <property type="term" value="F:endonuclease activity"/>
    <property type="evidence" value="ECO:0007669"/>
    <property type="project" value="InterPro"/>
</dbReference>
<dbReference type="PANTHER" id="PTHR43250">
    <property type="entry name" value="EXODEOXYRIBONUCLEASE III"/>
    <property type="match status" value="1"/>
</dbReference>
<evidence type="ECO:0000256" key="2">
    <source>
        <dbReference type="ARBA" id="ARBA00007092"/>
    </source>
</evidence>
<feature type="site" description="Important for catalytic activity" evidence="8">
    <location>
        <position position="221"/>
    </location>
</feature>
<feature type="binding site" evidence="7">
    <location>
        <position position="7"/>
    </location>
    <ligand>
        <name>Mg(2+)</name>
        <dbReference type="ChEBI" id="CHEBI:18420"/>
        <label>1</label>
    </ligand>
</feature>
<evidence type="ECO:0000256" key="7">
    <source>
        <dbReference type="PIRSR" id="PIRSR604808-2"/>
    </source>
</evidence>